<dbReference type="InterPro" id="IPR036388">
    <property type="entry name" value="WH-like_DNA-bd_sf"/>
</dbReference>
<keyword evidence="2" id="KW-1185">Reference proteome</keyword>
<gene>
    <name evidence="1" type="ORF">AB0C36_15840</name>
</gene>
<dbReference type="RefSeq" id="WP_358354112.1">
    <property type="nucleotide sequence ID" value="NZ_JBEZFP010000034.1"/>
</dbReference>
<dbReference type="Proteomes" id="UP001551482">
    <property type="component" value="Unassembled WGS sequence"/>
</dbReference>
<sequence length="144" mass="16118">MHDLTSNAVIGKVAAEQLLVGLARLETSQRALVFAVIGMEMSIASIARSLNITPGEAQQRIQDGLDALRRDEAVQELAGVYCIGDRGDFHAHIARLQLEDWFCRWCLGFQVQRGRGRTRITCSDRCRREMHKITRQKPADLGKG</sequence>
<evidence type="ECO:0008006" key="3">
    <source>
        <dbReference type="Google" id="ProtNLM"/>
    </source>
</evidence>
<dbReference type="EMBL" id="JBEZFP010000034">
    <property type="protein sequence ID" value="MEU8134976.1"/>
    <property type="molecule type" value="Genomic_DNA"/>
</dbReference>
<proteinExistence type="predicted"/>
<dbReference type="SUPFAM" id="SSF88659">
    <property type="entry name" value="Sigma3 and sigma4 domains of RNA polymerase sigma factors"/>
    <property type="match status" value="1"/>
</dbReference>
<accession>A0ABV3DH16</accession>
<dbReference type="InterPro" id="IPR013324">
    <property type="entry name" value="RNA_pol_sigma_r3/r4-like"/>
</dbReference>
<protein>
    <recommendedName>
        <fullName evidence="3">RNA polymerase sigma factor 70 region 4 type 2 domain-containing protein</fullName>
    </recommendedName>
</protein>
<reference evidence="1 2" key="1">
    <citation type="submission" date="2024-06" db="EMBL/GenBank/DDBJ databases">
        <title>The Natural Products Discovery Center: Release of the First 8490 Sequenced Strains for Exploring Actinobacteria Biosynthetic Diversity.</title>
        <authorList>
            <person name="Kalkreuter E."/>
            <person name="Kautsar S.A."/>
            <person name="Yang D."/>
            <person name="Bader C.D."/>
            <person name="Teijaro C.N."/>
            <person name="Fluegel L."/>
            <person name="Davis C.M."/>
            <person name="Simpson J.R."/>
            <person name="Lauterbach L."/>
            <person name="Steele A.D."/>
            <person name="Gui C."/>
            <person name="Meng S."/>
            <person name="Li G."/>
            <person name="Viehrig K."/>
            <person name="Ye F."/>
            <person name="Su P."/>
            <person name="Kiefer A.F."/>
            <person name="Nichols A."/>
            <person name="Cepeda A.J."/>
            <person name="Yan W."/>
            <person name="Fan B."/>
            <person name="Jiang Y."/>
            <person name="Adhikari A."/>
            <person name="Zheng C.-J."/>
            <person name="Schuster L."/>
            <person name="Cowan T.M."/>
            <person name="Smanski M.J."/>
            <person name="Chevrette M.G."/>
            <person name="De Carvalho L.P.S."/>
            <person name="Shen B."/>
        </authorList>
    </citation>
    <scope>NUCLEOTIDE SEQUENCE [LARGE SCALE GENOMIC DNA]</scope>
    <source>
        <strain evidence="1 2">NPDC048946</strain>
    </source>
</reference>
<evidence type="ECO:0000313" key="2">
    <source>
        <dbReference type="Proteomes" id="UP001551482"/>
    </source>
</evidence>
<dbReference type="Gene3D" id="1.10.10.10">
    <property type="entry name" value="Winged helix-like DNA-binding domain superfamily/Winged helix DNA-binding domain"/>
    <property type="match status" value="1"/>
</dbReference>
<name>A0ABV3DH16_9ACTN</name>
<organism evidence="1 2">
    <name type="scientific">Streptodolium elevatio</name>
    <dbReference type="NCBI Taxonomy" id="3157996"/>
    <lineage>
        <taxon>Bacteria</taxon>
        <taxon>Bacillati</taxon>
        <taxon>Actinomycetota</taxon>
        <taxon>Actinomycetes</taxon>
        <taxon>Kitasatosporales</taxon>
        <taxon>Streptomycetaceae</taxon>
        <taxon>Streptodolium</taxon>
    </lineage>
</organism>
<evidence type="ECO:0000313" key="1">
    <source>
        <dbReference type="EMBL" id="MEU8134976.1"/>
    </source>
</evidence>
<comment type="caution">
    <text evidence="1">The sequence shown here is derived from an EMBL/GenBank/DDBJ whole genome shotgun (WGS) entry which is preliminary data.</text>
</comment>